<evidence type="ECO:0000256" key="1">
    <source>
        <dbReference type="SAM" id="SignalP"/>
    </source>
</evidence>
<dbReference type="RefSeq" id="WP_163348752.1">
    <property type="nucleotide sequence ID" value="NZ_CP048409.1"/>
</dbReference>
<evidence type="ECO:0000313" key="3">
    <source>
        <dbReference type="Proteomes" id="UP000474630"/>
    </source>
</evidence>
<name>A0A6C0RJM2_9BACT</name>
<sequence>MKHLAVKAVLVLAFVCMHTLPLMAQWGNGNINVRFSVPEIAILDIEPDIGNVEFSINAASGPGGAPEVVNKSNESIWINYSSAIRENGNTRSIKAEISEGVIPKGISFFIEASSASAFGSKNQGSSAGKVKVASAPRPIITGIGSCFTGDGVNMGHHLKYFLEISDFTQIEAMGDYEFTVLYTITDN</sequence>
<accession>A0A6C0RJM2</accession>
<reference evidence="2 3" key="1">
    <citation type="submission" date="2020-02" db="EMBL/GenBank/DDBJ databases">
        <title>Genome sequencing for Draconibacterium sp. strain M1.</title>
        <authorList>
            <person name="Park S.-J."/>
        </authorList>
    </citation>
    <scope>NUCLEOTIDE SEQUENCE [LARGE SCALE GENOMIC DNA]</scope>
    <source>
        <strain evidence="2 3">M1</strain>
    </source>
</reference>
<feature type="chain" id="PRO_5025528362" description="DUF4402 domain-containing protein" evidence="1">
    <location>
        <begin position="25"/>
        <end position="187"/>
    </location>
</feature>
<evidence type="ECO:0000313" key="2">
    <source>
        <dbReference type="EMBL" id="QIA09783.1"/>
    </source>
</evidence>
<dbReference type="AlphaFoldDB" id="A0A6C0RJM2"/>
<organism evidence="2 3">
    <name type="scientific">Draconibacterium halophilum</name>
    <dbReference type="NCBI Taxonomy" id="2706887"/>
    <lineage>
        <taxon>Bacteria</taxon>
        <taxon>Pseudomonadati</taxon>
        <taxon>Bacteroidota</taxon>
        <taxon>Bacteroidia</taxon>
        <taxon>Marinilabiliales</taxon>
        <taxon>Prolixibacteraceae</taxon>
        <taxon>Draconibacterium</taxon>
    </lineage>
</organism>
<evidence type="ECO:0008006" key="4">
    <source>
        <dbReference type="Google" id="ProtNLM"/>
    </source>
</evidence>
<dbReference type="EMBL" id="CP048409">
    <property type="protein sequence ID" value="QIA09783.1"/>
    <property type="molecule type" value="Genomic_DNA"/>
</dbReference>
<dbReference type="Proteomes" id="UP000474630">
    <property type="component" value="Chromosome"/>
</dbReference>
<proteinExistence type="predicted"/>
<dbReference type="KEGG" id="drc:G0Q07_19660"/>
<protein>
    <recommendedName>
        <fullName evidence="4">DUF4402 domain-containing protein</fullName>
    </recommendedName>
</protein>
<gene>
    <name evidence="2" type="ORF">G0Q07_19660</name>
</gene>
<keyword evidence="3" id="KW-1185">Reference proteome</keyword>
<keyword evidence="1" id="KW-0732">Signal</keyword>
<feature type="signal peptide" evidence="1">
    <location>
        <begin position="1"/>
        <end position="24"/>
    </location>
</feature>